<reference evidence="1" key="2">
    <citation type="submission" date="2025-08" db="UniProtKB">
        <authorList>
            <consortium name="EnsemblFungi"/>
        </authorList>
    </citation>
    <scope>IDENTIFICATION</scope>
    <source>
        <strain evidence="1">4287 / CBS 123668 / FGSC 9935 / NRRL 34936</strain>
    </source>
</reference>
<accession>A0A0D2XTV9</accession>
<protein>
    <submittedName>
        <fullName evidence="1">Uncharacterized protein</fullName>
    </submittedName>
</protein>
<dbReference type="Proteomes" id="UP000002489">
    <property type="component" value="Unassembled WGS sequence"/>
</dbReference>
<proteinExistence type="predicted"/>
<sequence length="143" mass="14901">MASLKSASSHTFVTRDLAISNESWALCPLTKPLADGSHEAHRATIPCSEQSHEAVSCPESPEQWTCSKKRAAQADSSSCDGNWHGLPGDEAASVKGDLADGGLTLSIPGILSLSFSLVLVPAPILSIHDLTALLKLAPDSAPM</sequence>
<evidence type="ECO:0000313" key="1">
    <source>
        <dbReference type="EnsemblFungi" id="FOXG_07411P0"/>
    </source>
</evidence>
<evidence type="ECO:0000313" key="2">
    <source>
        <dbReference type="Proteomes" id="UP000002489"/>
    </source>
</evidence>
<organism evidence="1 2">
    <name type="scientific">Fusarium oxysporum (strain Fo5176)</name>
    <name type="common">Fusarium vascular wilt</name>
    <dbReference type="NCBI Taxonomy" id="660025"/>
    <lineage>
        <taxon>Eukaryota</taxon>
        <taxon>Fungi</taxon>
        <taxon>Dikarya</taxon>
        <taxon>Ascomycota</taxon>
        <taxon>Pezizomycotina</taxon>
        <taxon>Sordariomycetes</taxon>
        <taxon>Hypocreomycetidae</taxon>
        <taxon>Hypocreales</taxon>
        <taxon>Nectriaceae</taxon>
        <taxon>Fusarium</taxon>
        <taxon>Fusarium oxysporum species complex</taxon>
    </lineage>
</organism>
<name>A0A0D2XTV9_FUSOF</name>
<dbReference type="AlphaFoldDB" id="A0A0D2XTV9"/>
<reference evidence="2" key="1">
    <citation type="journal article" date="2012" name="Mol. Plant Microbe Interact.">
        <title>A highly conserved effector in Fusarium oxysporum is required for full virulence on Arabidopsis.</title>
        <authorList>
            <person name="Thatcher L.F."/>
            <person name="Gardiner D.M."/>
            <person name="Kazan K."/>
            <person name="Manners J."/>
        </authorList>
    </citation>
    <scope>NUCLEOTIDE SEQUENCE [LARGE SCALE GENOMIC DNA]</scope>
    <source>
        <strain evidence="2">Fo5176</strain>
    </source>
</reference>
<dbReference type="EnsemblFungi" id="FOXG_07411T0">
    <property type="protein sequence ID" value="FOXG_07411P0"/>
    <property type="gene ID" value="FOXG_07411"/>
</dbReference>